<reference evidence="1 2" key="1">
    <citation type="journal article" date="2020" name="Cell">
        <title>Large-Scale Comparative Analyses of Tick Genomes Elucidate Their Genetic Diversity and Vector Capacities.</title>
        <authorList>
            <consortium name="Tick Genome and Microbiome Consortium (TIGMIC)"/>
            <person name="Jia N."/>
            <person name="Wang J."/>
            <person name="Shi W."/>
            <person name="Du L."/>
            <person name="Sun Y."/>
            <person name="Zhan W."/>
            <person name="Jiang J.F."/>
            <person name="Wang Q."/>
            <person name="Zhang B."/>
            <person name="Ji P."/>
            <person name="Bell-Sakyi L."/>
            <person name="Cui X.M."/>
            <person name="Yuan T.T."/>
            <person name="Jiang B.G."/>
            <person name="Yang W.F."/>
            <person name="Lam T.T."/>
            <person name="Chang Q.C."/>
            <person name="Ding S.J."/>
            <person name="Wang X.J."/>
            <person name="Zhu J.G."/>
            <person name="Ruan X.D."/>
            <person name="Zhao L."/>
            <person name="Wei J.T."/>
            <person name="Ye R.Z."/>
            <person name="Que T.C."/>
            <person name="Du C.H."/>
            <person name="Zhou Y.H."/>
            <person name="Cheng J.X."/>
            <person name="Dai P.F."/>
            <person name="Guo W.B."/>
            <person name="Han X.H."/>
            <person name="Huang E.J."/>
            <person name="Li L.F."/>
            <person name="Wei W."/>
            <person name="Gao Y.C."/>
            <person name="Liu J.Z."/>
            <person name="Shao H.Z."/>
            <person name="Wang X."/>
            <person name="Wang C.C."/>
            <person name="Yang T.C."/>
            <person name="Huo Q.B."/>
            <person name="Li W."/>
            <person name="Chen H.Y."/>
            <person name="Chen S.E."/>
            <person name="Zhou L.G."/>
            <person name="Ni X.B."/>
            <person name="Tian J.H."/>
            <person name="Sheng Y."/>
            <person name="Liu T."/>
            <person name="Pan Y.S."/>
            <person name="Xia L.Y."/>
            <person name="Li J."/>
            <person name="Zhao F."/>
            <person name="Cao W.C."/>
        </authorList>
    </citation>
    <scope>NUCLEOTIDE SEQUENCE [LARGE SCALE GENOMIC DNA]</scope>
    <source>
        <strain evidence="1">HaeL-2018</strain>
    </source>
</reference>
<dbReference type="GO" id="GO:0005319">
    <property type="term" value="F:lipid transporter activity"/>
    <property type="evidence" value="ECO:0007669"/>
    <property type="project" value="TreeGrafter"/>
</dbReference>
<dbReference type="OrthoDB" id="6513039at2759"/>
<sequence length="120" mass="13455">MDPEMRKSFWKIINELRGKVTILLSTHDMEEADAVGDRIIVMHTGRVICSGSTTFLKNACGVGYKLTIGKAATGFELDQVLSILRSTVPLAVVERERDNDVKFALHTFNCDGFDEMFRTL</sequence>
<dbReference type="VEuPathDB" id="VectorBase:HLOH_043774"/>
<dbReference type="InterPro" id="IPR026082">
    <property type="entry name" value="ABCA"/>
</dbReference>
<dbReference type="EMBL" id="JABSTR010000004">
    <property type="protein sequence ID" value="KAH9367680.1"/>
    <property type="molecule type" value="Genomic_DNA"/>
</dbReference>
<dbReference type="Proteomes" id="UP000821853">
    <property type="component" value="Chromosome 2"/>
</dbReference>
<protein>
    <submittedName>
        <fullName evidence="1">Uncharacterized protein</fullName>
    </submittedName>
</protein>
<keyword evidence="2" id="KW-1185">Reference proteome</keyword>
<dbReference type="PANTHER" id="PTHR19229:SF250">
    <property type="entry name" value="ABC TRANSPORTER DOMAIN-CONTAINING PROTEIN-RELATED"/>
    <property type="match status" value="1"/>
</dbReference>
<evidence type="ECO:0000313" key="1">
    <source>
        <dbReference type="EMBL" id="KAH9367680.1"/>
    </source>
</evidence>
<organism evidence="1 2">
    <name type="scientific">Haemaphysalis longicornis</name>
    <name type="common">Bush tick</name>
    <dbReference type="NCBI Taxonomy" id="44386"/>
    <lineage>
        <taxon>Eukaryota</taxon>
        <taxon>Metazoa</taxon>
        <taxon>Ecdysozoa</taxon>
        <taxon>Arthropoda</taxon>
        <taxon>Chelicerata</taxon>
        <taxon>Arachnida</taxon>
        <taxon>Acari</taxon>
        <taxon>Parasitiformes</taxon>
        <taxon>Ixodida</taxon>
        <taxon>Ixodoidea</taxon>
        <taxon>Ixodidae</taxon>
        <taxon>Haemaphysalinae</taxon>
        <taxon>Haemaphysalis</taxon>
    </lineage>
</organism>
<dbReference type="PANTHER" id="PTHR19229">
    <property type="entry name" value="ATP-BINDING CASSETTE TRANSPORTER SUBFAMILY A ABCA"/>
    <property type="match status" value="1"/>
</dbReference>
<dbReference type="SUPFAM" id="SSF52540">
    <property type="entry name" value="P-loop containing nucleoside triphosphate hydrolases"/>
    <property type="match status" value="1"/>
</dbReference>
<proteinExistence type="predicted"/>
<dbReference type="AlphaFoldDB" id="A0A9J6FYY8"/>
<dbReference type="GO" id="GO:0016020">
    <property type="term" value="C:membrane"/>
    <property type="evidence" value="ECO:0007669"/>
    <property type="project" value="InterPro"/>
</dbReference>
<evidence type="ECO:0000313" key="2">
    <source>
        <dbReference type="Proteomes" id="UP000821853"/>
    </source>
</evidence>
<name>A0A9J6FYY8_HAELO</name>
<dbReference type="GO" id="GO:0140359">
    <property type="term" value="F:ABC-type transporter activity"/>
    <property type="evidence" value="ECO:0007669"/>
    <property type="project" value="InterPro"/>
</dbReference>
<gene>
    <name evidence="1" type="ORF">HPB48_012796</name>
</gene>
<dbReference type="InterPro" id="IPR027417">
    <property type="entry name" value="P-loop_NTPase"/>
</dbReference>
<dbReference type="Gene3D" id="3.40.50.300">
    <property type="entry name" value="P-loop containing nucleotide triphosphate hydrolases"/>
    <property type="match status" value="1"/>
</dbReference>
<accession>A0A9J6FYY8</accession>
<comment type="caution">
    <text evidence="1">The sequence shown here is derived from an EMBL/GenBank/DDBJ whole genome shotgun (WGS) entry which is preliminary data.</text>
</comment>